<dbReference type="Pfam" id="PF24760">
    <property type="entry name" value="TPR_IF140_C"/>
    <property type="match status" value="1"/>
</dbReference>
<dbReference type="EMBL" id="MTYJ01000253">
    <property type="protein sequence ID" value="OWA52147.1"/>
    <property type="molecule type" value="Genomic_DNA"/>
</dbReference>
<dbReference type="Gene3D" id="1.25.40.470">
    <property type="match status" value="1"/>
</dbReference>
<organism evidence="10 11">
    <name type="scientific">Hypsibius exemplaris</name>
    <name type="common">Freshwater tardigrade</name>
    <dbReference type="NCBI Taxonomy" id="2072580"/>
    <lineage>
        <taxon>Eukaryota</taxon>
        <taxon>Metazoa</taxon>
        <taxon>Ecdysozoa</taxon>
        <taxon>Tardigrada</taxon>
        <taxon>Eutardigrada</taxon>
        <taxon>Parachela</taxon>
        <taxon>Hypsibioidea</taxon>
        <taxon>Hypsibiidae</taxon>
        <taxon>Hypsibius</taxon>
    </lineage>
</organism>
<keyword evidence="4" id="KW-0969">Cilium</keyword>
<reference evidence="11" key="1">
    <citation type="submission" date="2017-01" db="EMBL/GenBank/DDBJ databases">
        <title>Comparative genomics of anhydrobiosis in the tardigrade Hypsibius dujardini.</title>
        <authorList>
            <person name="Yoshida Y."/>
            <person name="Koutsovoulos G."/>
            <person name="Laetsch D."/>
            <person name="Stevens L."/>
            <person name="Kumar S."/>
            <person name="Horikawa D."/>
            <person name="Ishino K."/>
            <person name="Komine S."/>
            <person name="Tomita M."/>
            <person name="Blaxter M."/>
            <person name="Arakawa K."/>
        </authorList>
    </citation>
    <scope>NUCLEOTIDE SEQUENCE [LARGE SCALE GENOMIC DNA]</scope>
    <source>
        <strain evidence="11">Z151</strain>
    </source>
</reference>
<dbReference type="InterPro" id="IPR011990">
    <property type="entry name" value="TPR-like_helical_dom_sf"/>
</dbReference>
<dbReference type="GO" id="GO:0030991">
    <property type="term" value="C:intraciliary transport particle A"/>
    <property type="evidence" value="ECO:0007669"/>
    <property type="project" value="TreeGrafter"/>
</dbReference>
<dbReference type="Proteomes" id="UP000192578">
    <property type="component" value="Unassembled WGS sequence"/>
</dbReference>
<evidence type="ECO:0000259" key="6">
    <source>
        <dbReference type="Pfam" id="PF23383"/>
    </source>
</evidence>
<dbReference type="InterPro" id="IPR036322">
    <property type="entry name" value="WD40_repeat_dom_sf"/>
</dbReference>
<protein>
    <submittedName>
        <fullName evidence="10">Intraflagellar transport protein 140-like protein</fullName>
    </submittedName>
</protein>
<evidence type="ECO:0000259" key="8">
    <source>
        <dbReference type="Pfam" id="PF24760"/>
    </source>
</evidence>
<dbReference type="Pfam" id="PF23383">
    <property type="entry name" value="Beta-prop_IFT140_1st"/>
    <property type="match status" value="1"/>
</dbReference>
<keyword evidence="5" id="KW-0966">Cell projection</keyword>
<evidence type="ECO:0000256" key="3">
    <source>
        <dbReference type="ARBA" id="ARBA00022737"/>
    </source>
</evidence>
<evidence type="ECO:0000313" key="11">
    <source>
        <dbReference type="Proteomes" id="UP000192578"/>
    </source>
</evidence>
<proteinExistence type="predicted"/>
<dbReference type="GO" id="GO:0005930">
    <property type="term" value="C:axoneme"/>
    <property type="evidence" value="ECO:0007669"/>
    <property type="project" value="TreeGrafter"/>
</dbReference>
<keyword evidence="3" id="KW-0677">Repeat</keyword>
<dbReference type="GO" id="GO:0035721">
    <property type="term" value="P:intraciliary retrograde transport"/>
    <property type="evidence" value="ECO:0007669"/>
    <property type="project" value="TreeGrafter"/>
</dbReference>
<dbReference type="PANTHER" id="PTHR15722">
    <property type="entry name" value="IFT140/172-RELATED"/>
    <property type="match status" value="1"/>
</dbReference>
<feature type="domain" description="IF140 C-terminal TPR" evidence="8">
    <location>
        <begin position="1230"/>
        <end position="1352"/>
    </location>
</feature>
<dbReference type="SUPFAM" id="SSF48452">
    <property type="entry name" value="TPR-like"/>
    <property type="match status" value="1"/>
</dbReference>
<feature type="domain" description="IFT140 second beta-propeller" evidence="7">
    <location>
        <begin position="397"/>
        <end position="686"/>
    </location>
</feature>
<dbReference type="Gene3D" id="2.130.10.10">
    <property type="entry name" value="YVTN repeat-like/Quinoprotein amine dehydrogenase"/>
    <property type="match status" value="2"/>
</dbReference>
<accession>A0A9X6RLT1</accession>
<feature type="domain" description="IFT140 first beta-propeller" evidence="6">
    <location>
        <begin position="178"/>
        <end position="337"/>
    </location>
</feature>
<sequence length="1374" mass="151238">MSLFVERRLALPRHVSGTPVALCWHPSLPLFACCTFNEQVSSGSVSFFDNQAVFQQKHSVKTRPSSPDCAAWHPTKRLLVVAWRDGRMCRYDLEQDATQEGSPSEQPVTKLIWHNQGAFPLCAIDKSNRVLIWNAEESATGKPNTSYDVPQSITSFEFLQLRVGEQSRNRADTTVEGGSSPLDFLLGCQEGGVYHLDPQGRLIEAFKLTDSVRSLSYYKAARSQIRTAYVITDSLGVTRYQISTSGVFDEKLNIVLMGKTPASSLGWMEGDTLAVASVESVARVWDLPTNKCRELAVTEFVGTEGSEVVRSIAVDRRSGVIMGVTNTGNVLFWRVHLGSNGGQPLTSSSPVSACKLPSEVRTLCPNPTGAAFLGATSKEVFIFQERTLAFAALHPLIAVQTSVDVMSVTNQTTHTKVEQKLKFAILGAAITETVLAVWGADQVCLYDISSGTVKEVRSFARDFVCLGAHGKVLVAVRDSSLSVLSSQGVAGKSELRIQPHEGLAVLMDNHRNHCVVGTSLGVLKLADLDKVDGKHWVRSRNVKDLAQNFARLRSAKVNIDGTFIAVLIEKMGDSKADSSVYVWDTERDSLMSFDCQLLGSHGSPFRDTKGAIRESSALDSKPEELAWDAKDRRLLCVHLRHADGGRGIATFFPTSEKGLLLNSVVQSTTNVRGLLLGCAAPFVYFYSGSEEQQGKLGVVKRVLPDFEGSSLVDNLDDCKTVTHFCYYSALGKIAEAVNAVKTPNASAVWNHLARLCVRGGKLEYAKMCLAKLSRADVLADLRAFSRTHPDPELQLGHLAALLQLMDVAQSCFDGAKAPELTLELQKASGDWNGLLDTLSSSTADRLRRRETLYSMAVNDVTFGDVDEAVKKFSDANCDKFDVPRLLLARQPSELRPYIDQADDRKLFGWYGHFLETQGLIDDAVDYYRKAGDLKSVVRTMVDQEEEALTLVRASKDKAAAFQLAHTLEIDGNTEPAVLIELYETASAYSSAIRICMENGLDEKLAQLAQKCEKPEMLTAAKFLEGKGHTDKAISIFHRAGQLGKATDLAFEQGYYGNIETISEDIDENSDPVLVERCVEYFAEHNQVNRAVNLLIKAKRLLEAVNLCVRHQMTLDSRLIDVILEQTSASSSPIAERTAIIEKLADRCISQGLYHEAARLLIEIKRPEAAMHALVKTGDIDAILRYIRIIRDPDALVVAGNNLQAQPWHQKRDIFDAIVLAYKRAGAQLYLASFYDSWGETACESGRYDVAVEAFSKSMAILEAVPTTRENAKDVETAKEEMDKKKKVVSYFVEVQREAESSPEAALPLAEELLKHCTWESGVRAGHVFSLLITAALSAGALPQAKKYLRKLQTDCPSSHEIGDFVQQEVLLQLQ</sequence>
<dbReference type="OrthoDB" id="10258787at2759"/>
<evidence type="ECO:0000256" key="1">
    <source>
        <dbReference type="ARBA" id="ARBA00004138"/>
    </source>
</evidence>
<comment type="caution">
    <text evidence="10">The sequence shown here is derived from an EMBL/GenBank/DDBJ whole genome shotgun (WGS) entry which is preliminary data.</text>
</comment>
<dbReference type="InterPro" id="IPR056168">
    <property type="entry name" value="TPR_IF140/IFT172/WDR19"/>
</dbReference>
<evidence type="ECO:0000259" key="9">
    <source>
        <dbReference type="Pfam" id="PF24762"/>
    </source>
</evidence>
<dbReference type="Pfam" id="PF24762">
    <property type="entry name" value="TPR_IF140-IFT172"/>
    <property type="match status" value="1"/>
</dbReference>
<evidence type="ECO:0000259" key="7">
    <source>
        <dbReference type="Pfam" id="PF23385"/>
    </source>
</evidence>
<dbReference type="PANTHER" id="PTHR15722:SF7">
    <property type="entry name" value="INTRAFLAGELLAR TRANSPORT PROTEIN 140 HOMOLOG"/>
    <property type="match status" value="1"/>
</dbReference>
<dbReference type="Pfam" id="PF23385">
    <property type="entry name" value="Beta-prop_IFT140_2nd"/>
    <property type="match status" value="1"/>
</dbReference>
<gene>
    <name evidence="10" type="ORF">BV898_16608</name>
</gene>
<dbReference type="InterPro" id="IPR056154">
    <property type="entry name" value="Beta-prop_IFT140_1st"/>
</dbReference>
<dbReference type="InterPro" id="IPR015943">
    <property type="entry name" value="WD40/YVTN_repeat-like_dom_sf"/>
</dbReference>
<dbReference type="InterPro" id="IPR056155">
    <property type="entry name" value="Beta-prop_IFT140_2nd"/>
</dbReference>
<evidence type="ECO:0000256" key="4">
    <source>
        <dbReference type="ARBA" id="ARBA00023069"/>
    </source>
</evidence>
<dbReference type="InterPro" id="IPR056156">
    <property type="entry name" value="TPR_IF140_C"/>
</dbReference>
<keyword evidence="2" id="KW-0853">WD repeat</keyword>
<evidence type="ECO:0000256" key="2">
    <source>
        <dbReference type="ARBA" id="ARBA00022574"/>
    </source>
</evidence>
<evidence type="ECO:0000256" key="5">
    <source>
        <dbReference type="ARBA" id="ARBA00023273"/>
    </source>
</evidence>
<dbReference type="SUPFAM" id="SSF50978">
    <property type="entry name" value="WD40 repeat-like"/>
    <property type="match status" value="2"/>
</dbReference>
<keyword evidence="11" id="KW-1185">Reference proteome</keyword>
<comment type="subcellular location">
    <subcellularLocation>
        <location evidence="1">Cell projection</location>
        <location evidence="1">Cilium</location>
    </subcellularLocation>
</comment>
<dbReference type="GO" id="GO:0036064">
    <property type="term" value="C:ciliary basal body"/>
    <property type="evidence" value="ECO:0007669"/>
    <property type="project" value="TreeGrafter"/>
</dbReference>
<evidence type="ECO:0000313" key="10">
    <source>
        <dbReference type="EMBL" id="OWA52147.1"/>
    </source>
</evidence>
<feature type="domain" description="IF140/IFT172/WDR19 TPR" evidence="9">
    <location>
        <begin position="731"/>
        <end position="1218"/>
    </location>
</feature>
<name>A0A9X6RLT1_HYPEX</name>